<proteinExistence type="predicted"/>
<feature type="transmembrane region" description="Helical" evidence="6">
    <location>
        <begin position="190"/>
        <end position="209"/>
    </location>
</feature>
<dbReference type="PANTHER" id="PTHR43370">
    <property type="entry name" value="SUGAR ABC TRANSPORTER INTEGRAL MEMBRANE PROTEIN-RELATED"/>
    <property type="match status" value="1"/>
</dbReference>
<keyword evidence="2" id="KW-1003">Cell membrane</keyword>
<comment type="caution">
    <text evidence="7">The sequence shown here is derived from an EMBL/GenBank/DDBJ whole genome shotgun (WGS) entry which is preliminary data.</text>
</comment>
<name>A0A8J7LCA8_9NOST</name>
<feature type="transmembrane region" description="Helical" evidence="6">
    <location>
        <begin position="91"/>
        <end position="110"/>
    </location>
</feature>
<evidence type="ECO:0000256" key="3">
    <source>
        <dbReference type="ARBA" id="ARBA00022692"/>
    </source>
</evidence>
<keyword evidence="5 6" id="KW-0472">Membrane</keyword>
<dbReference type="CDD" id="cd06580">
    <property type="entry name" value="TM_PBP1_transp_TpRbsC_like"/>
    <property type="match status" value="1"/>
</dbReference>
<dbReference type="InterPro" id="IPR001851">
    <property type="entry name" value="ABC_transp_permease"/>
</dbReference>
<keyword evidence="8" id="KW-1185">Reference proteome</keyword>
<evidence type="ECO:0000313" key="7">
    <source>
        <dbReference type="EMBL" id="MBH8566590.1"/>
    </source>
</evidence>
<reference evidence="7 8" key="1">
    <citation type="journal article" date="2021" name="Int. J. Syst. Evol. Microbiol.">
        <title>Amazonocrinis nigriterrae gen. nov., sp. nov., Atlanticothrix silvestris gen. nov., sp. nov. and Dendronalium phyllosphericum gen. nov., sp. nov., nostocacean cyanobacteria from Brazilian environments.</title>
        <authorList>
            <person name="Alvarenga D.O."/>
            <person name="Andreote A.P.D."/>
            <person name="Branco L.H.Z."/>
            <person name="Delbaje E."/>
            <person name="Cruz R.B."/>
            <person name="Varani A.M."/>
            <person name="Fiore M.F."/>
        </authorList>
    </citation>
    <scope>NUCLEOTIDE SEQUENCE [LARGE SCALE GENOMIC DNA]</scope>
    <source>
        <strain evidence="7 8">CENA67</strain>
    </source>
</reference>
<evidence type="ECO:0000256" key="2">
    <source>
        <dbReference type="ARBA" id="ARBA00022475"/>
    </source>
</evidence>
<evidence type="ECO:0000313" key="8">
    <source>
        <dbReference type="Proteomes" id="UP000632766"/>
    </source>
</evidence>
<organism evidence="7 8">
    <name type="scientific">Amazonocrinis nigriterrae CENA67</name>
    <dbReference type="NCBI Taxonomy" id="2794033"/>
    <lineage>
        <taxon>Bacteria</taxon>
        <taxon>Bacillati</taxon>
        <taxon>Cyanobacteriota</taxon>
        <taxon>Cyanophyceae</taxon>
        <taxon>Nostocales</taxon>
        <taxon>Nostocaceae</taxon>
        <taxon>Amazonocrinis</taxon>
        <taxon>Amazonocrinis nigriterrae</taxon>
    </lineage>
</organism>
<gene>
    <name evidence="7" type="ORF">I8748_31310</name>
</gene>
<dbReference type="PANTHER" id="PTHR43370:SF2">
    <property type="entry name" value="ABC TRANSPORTER PERMEASE PROTEIN"/>
    <property type="match status" value="1"/>
</dbReference>
<accession>A0A8J7LCA8</accession>
<feature type="transmembrane region" description="Helical" evidence="6">
    <location>
        <begin position="215"/>
        <end position="234"/>
    </location>
</feature>
<dbReference type="Proteomes" id="UP000632766">
    <property type="component" value="Unassembled WGS sequence"/>
</dbReference>
<sequence length="308" mass="32380">MNIQTISLIISDTLQSATPLILASLGELVTEKSGVLNLGVEGMMLVGAIAGFIATSVLGNIYLGLFIALVSGIAIALIYALLVITISANQVATGLALSIFGSGLSAFVGAEYVGKTVTRLQPVSIPVLKSIPILGEALFNQNILVYASVVLVMLVWWFLRQTRAGLVLQSIGESPVAADALGLPVYRVRYLAVIFGGAMAGLAGGYLSLAYTPLWAENMTAGRGWIAIALVVFATWKPQRILLGAYLFGGVSAIQLILQALSVDISPYLLSSLPYLATILVLVLISHDATRIQLGVPASLGQPFRSTH</sequence>
<keyword evidence="3 6" id="KW-0812">Transmembrane</keyword>
<dbReference type="GO" id="GO:0005886">
    <property type="term" value="C:plasma membrane"/>
    <property type="evidence" value="ECO:0007669"/>
    <property type="project" value="UniProtKB-SubCell"/>
</dbReference>
<evidence type="ECO:0000256" key="4">
    <source>
        <dbReference type="ARBA" id="ARBA00022989"/>
    </source>
</evidence>
<keyword evidence="4 6" id="KW-1133">Transmembrane helix</keyword>
<evidence type="ECO:0000256" key="1">
    <source>
        <dbReference type="ARBA" id="ARBA00004651"/>
    </source>
</evidence>
<dbReference type="EMBL" id="JAECZC010000100">
    <property type="protein sequence ID" value="MBH8566590.1"/>
    <property type="molecule type" value="Genomic_DNA"/>
</dbReference>
<feature type="transmembrane region" description="Helical" evidence="6">
    <location>
        <begin position="35"/>
        <end position="55"/>
    </location>
</feature>
<feature type="transmembrane region" description="Helical" evidence="6">
    <location>
        <begin position="143"/>
        <end position="159"/>
    </location>
</feature>
<protein>
    <submittedName>
        <fullName evidence="7">ABC transporter permease</fullName>
    </submittedName>
</protein>
<evidence type="ECO:0000256" key="5">
    <source>
        <dbReference type="ARBA" id="ARBA00023136"/>
    </source>
</evidence>
<feature type="transmembrane region" description="Helical" evidence="6">
    <location>
        <begin position="61"/>
        <end position="84"/>
    </location>
</feature>
<feature type="transmembrane region" description="Helical" evidence="6">
    <location>
        <begin position="267"/>
        <end position="285"/>
    </location>
</feature>
<dbReference type="AlphaFoldDB" id="A0A8J7LCA8"/>
<dbReference type="RefSeq" id="WP_198128339.1">
    <property type="nucleotide sequence ID" value="NZ_JAECZC010000100.1"/>
</dbReference>
<feature type="transmembrane region" description="Helical" evidence="6">
    <location>
        <begin position="241"/>
        <end position="261"/>
    </location>
</feature>
<evidence type="ECO:0000256" key="6">
    <source>
        <dbReference type="SAM" id="Phobius"/>
    </source>
</evidence>
<comment type="subcellular location">
    <subcellularLocation>
        <location evidence="1">Cell membrane</location>
        <topology evidence="1">Multi-pass membrane protein</topology>
    </subcellularLocation>
</comment>
<dbReference type="Pfam" id="PF02653">
    <property type="entry name" value="BPD_transp_2"/>
    <property type="match status" value="1"/>
</dbReference>
<dbReference type="GO" id="GO:0022857">
    <property type="term" value="F:transmembrane transporter activity"/>
    <property type="evidence" value="ECO:0007669"/>
    <property type="project" value="InterPro"/>
</dbReference>